<reference evidence="1" key="1">
    <citation type="submission" date="2023-09" db="EMBL/GenBank/DDBJ databases">
        <title>Paucibacter sp. APW11 Genome sequencing and assembly.</title>
        <authorList>
            <person name="Kim I."/>
        </authorList>
    </citation>
    <scope>NUCLEOTIDE SEQUENCE</scope>
    <source>
        <strain evidence="1">APW11</strain>
    </source>
</reference>
<comment type="caution">
    <text evidence="1">The sequence shown here is derived from an EMBL/GenBank/DDBJ whole genome shotgun (WGS) entry which is preliminary data.</text>
</comment>
<dbReference type="Proteomes" id="UP001246372">
    <property type="component" value="Unassembled WGS sequence"/>
</dbReference>
<evidence type="ECO:0008006" key="3">
    <source>
        <dbReference type="Google" id="ProtNLM"/>
    </source>
</evidence>
<organism evidence="1 2">
    <name type="scientific">Roseateles aquae</name>
    <dbReference type="NCBI Taxonomy" id="3077235"/>
    <lineage>
        <taxon>Bacteria</taxon>
        <taxon>Pseudomonadati</taxon>
        <taxon>Pseudomonadota</taxon>
        <taxon>Betaproteobacteria</taxon>
        <taxon>Burkholderiales</taxon>
        <taxon>Sphaerotilaceae</taxon>
        <taxon>Roseateles</taxon>
    </lineage>
</organism>
<sequence>MRETAAQGFAWIRATAPALILVLPLLAGSAGAGPMTLQWQDSPGDGAARGDLVTVRLQFDSSGHWTAFWYADPAHPFNGSVRFNLNIFNTALGNPALAHAPHLSLDGFHDFLGGTASSFSYSGQSAFLGGWKIGDVVTTANDSSFISGLVDQQAPFGRDKLFAQAAVTGSLPEPRAWALTLLALATALLGSRRRYAKLAPRRPQPK</sequence>
<dbReference type="EMBL" id="JAVXZY010000005">
    <property type="protein sequence ID" value="MDT9000430.1"/>
    <property type="molecule type" value="Genomic_DNA"/>
</dbReference>
<name>A0ABU3PCY6_9BURK</name>
<keyword evidence="2" id="KW-1185">Reference proteome</keyword>
<evidence type="ECO:0000313" key="2">
    <source>
        <dbReference type="Proteomes" id="UP001246372"/>
    </source>
</evidence>
<evidence type="ECO:0000313" key="1">
    <source>
        <dbReference type="EMBL" id="MDT9000430.1"/>
    </source>
</evidence>
<protein>
    <recommendedName>
        <fullName evidence="3">PEP-CTERM protein-sorting domain-containing protein</fullName>
    </recommendedName>
</protein>
<proteinExistence type="predicted"/>
<accession>A0ABU3PCY6</accession>
<dbReference type="RefSeq" id="WP_315651013.1">
    <property type="nucleotide sequence ID" value="NZ_JAVXZY010000005.1"/>
</dbReference>
<gene>
    <name evidence="1" type="ORF">RQP53_14235</name>
</gene>